<organism evidence="4">
    <name type="scientific">Haemonchus placei</name>
    <name type="common">Barber's pole worm</name>
    <dbReference type="NCBI Taxonomy" id="6290"/>
    <lineage>
        <taxon>Eukaryota</taxon>
        <taxon>Metazoa</taxon>
        <taxon>Ecdysozoa</taxon>
        <taxon>Nematoda</taxon>
        <taxon>Chromadorea</taxon>
        <taxon>Rhabditida</taxon>
        <taxon>Rhabditina</taxon>
        <taxon>Rhabditomorpha</taxon>
        <taxon>Strongyloidea</taxon>
        <taxon>Trichostrongylidae</taxon>
        <taxon>Haemonchus</taxon>
    </lineage>
</organism>
<dbReference type="OMA" id="SIMQNTV"/>
<gene>
    <name evidence="2" type="ORF">HPLM_LOCUS1988</name>
</gene>
<feature type="region of interest" description="Disordered" evidence="1">
    <location>
        <begin position="1"/>
        <end position="43"/>
    </location>
</feature>
<keyword evidence="3" id="KW-1185">Reference proteome</keyword>
<dbReference type="AlphaFoldDB" id="A0A0N4VXH0"/>
<name>A0A0N4VXH0_HAEPC</name>
<reference evidence="2 3" key="2">
    <citation type="submission" date="2018-11" db="EMBL/GenBank/DDBJ databases">
        <authorList>
            <consortium name="Pathogen Informatics"/>
        </authorList>
    </citation>
    <scope>NUCLEOTIDE SEQUENCE [LARGE SCALE GENOMIC DNA]</scope>
    <source>
        <strain evidence="2 3">MHpl1</strain>
    </source>
</reference>
<dbReference type="Proteomes" id="UP000268014">
    <property type="component" value="Unassembled WGS sequence"/>
</dbReference>
<feature type="region of interest" description="Disordered" evidence="1">
    <location>
        <begin position="99"/>
        <end position="120"/>
    </location>
</feature>
<feature type="compositionally biased region" description="Basic residues" evidence="1">
    <location>
        <begin position="25"/>
        <end position="37"/>
    </location>
</feature>
<proteinExistence type="predicted"/>
<dbReference type="EMBL" id="UZAF01003297">
    <property type="protein sequence ID" value="VDO12368.1"/>
    <property type="molecule type" value="Genomic_DNA"/>
</dbReference>
<dbReference type="WBParaSite" id="HPLM_0000199001-mRNA-1">
    <property type="protein sequence ID" value="HPLM_0000199001-mRNA-1"/>
    <property type="gene ID" value="HPLM_0000199001"/>
</dbReference>
<evidence type="ECO:0000313" key="3">
    <source>
        <dbReference type="Proteomes" id="UP000268014"/>
    </source>
</evidence>
<dbReference type="OrthoDB" id="5874079at2759"/>
<accession>A0A0N4VXH0</accession>
<evidence type="ECO:0000313" key="4">
    <source>
        <dbReference type="WBParaSite" id="HPLM_0000199001-mRNA-1"/>
    </source>
</evidence>
<evidence type="ECO:0000313" key="2">
    <source>
        <dbReference type="EMBL" id="VDO12368.1"/>
    </source>
</evidence>
<evidence type="ECO:0000256" key="1">
    <source>
        <dbReference type="SAM" id="MobiDB-lite"/>
    </source>
</evidence>
<reference evidence="4" key="1">
    <citation type="submission" date="2017-02" db="UniProtKB">
        <authorList>
            <consortium name="WormBaseParasite"/>
        </authorList>
    </citation>
    <scope>IDENTIFICATION</scope>
</reference>
<feature type="compositionally biased region" description="Basic and acidic residues" evidence="1">
    <location>
        <begin position="108"/>
        <end position="117"/>
    </location>
</feature>
<sequence length="200" mass="22783">MESNEQVNKAPGTADNTSEAGKGEKTRRRSVRGRRSSIRVEVEGSSPVVVAAPLSESIMQNTVVDKVALLAQRRDQIIGYTERLRSEKEEWNQLLERQRMKTQQANSKVDRPYERKSSARVPIENLGQNESMQKPRYVLNRVLRAFNKQNEGFQNQKAVDELRAECESISSSIDVLHPVPTLDRPPRPQSRSLNIEVFVK</sequence>
<protein>
    <submittedName>
        <fullName evidence="2 4">Uncharacterized protein</fullName>
    </submittedName>
</protein>